<name>U9TV14_RHIID</name>
<dbReference type="HOGENOM" id="CLU_021542_1_3_1"/>
<proteinExistence type="predicted"/>
<sequence length="77" mass="9037">MTLMMNKDNIRESILSHVNDASYALYYHDKFGPTFGDNDFDMFVAEGDDSNEYDCCWCMPNCYEKKIRNPVDFSIED</sequence>
<dbReference type="EMBL" id="KI286203">
    <property type="protein sequence ID" value="ESA11262.1"/>
    <property type="molecule type" value="Genomic_DNA"/>
</dbReference>
<accession>U9TV14</accession>
<gene>
    <name evidence="1" type="ORF">GLOINDRAFT_28491</name>
</gene>
<organism evidence="1">
    <name type="scientific">Rhizophagus irregularis (strain DAOM 181602 / DAOM 197198 / MUCL 43194)</name>
    <name type="common">Arbuscular mycorrhizal fungus</name>
    <name type="synonym">Glomus intraradices</name>
    <dbReference type="NCBI Taxonomy" id="747089"/>
    <lineage>
        <taxon>Eukaryota</taxon>
        <taxon>Fungi</taxon>
        <taxon>Fungi incertae sedis</taxon>
        <taxon>Mucoromycota</taxon>
        <taxon>Glomeromycotina</taxon>
        <taxon>Glomeromycetes</taxon>
        <taxon>Glomerales</taxon>
        <taxon>Glomeraceae</taxon>
        <taxon>Rhizophagus</taxon>
    </lineage>
</organism>
<reference evidence="1" key="1">
    <citation type="submission" date="2013-07" db="EMBL/GenBank/DDBJ databases">
        <title>The genome of an arbuscular mycorrhizal fungus provides insights into the evolution of the oldest plant symbiosis.</title>
        <authorList>
            <consortium name="DOE Joint Genome Institute"/>
            <person name="Tisserant E."/>
            <person name="Malbreil M."/>
            <person name="Kuo A."/>
            <person name="Kohler A."/>
            <person name="Symeonidi A."/>
            <person name="Balestrini R."/>
            <person name="Charron P."/>
            <person name="Duensing N."/>
            <person name="Frei-dit-Frey N."/>
            <person name="Gianinazzi-Pearson V."/>
            <person name="Gilbert B."/>
            <person name="Handa Y."/>
            <person name="Hijri M."/>
            <person name="Kaul R."/>
            <person name="Kawaguchi M."/>
            <person name="Krajinski F."/>
            <person name="Lammers P."/>
            <person name="Lapierre D."/>
            <person name="Masclaux F.G."/>
            <person name="Murat C."/>
            <person name="Morin E."/>
            <person name="Ndikumana S."/>
            <person name="Pagni M."/>
            <person name="Petitpierre D."/>
            <person name="Requena N."/>
            <person name="Rosikiewicz P."/>
            <person name="Riley R."/>
            <person name="Saito K."/>
            <person name="San Clemente H."/>
            <person name="Shapiro H."/>
            <person name="van Tuinen D."/>
            <person name="Becard G."/>
            <person name="Bonfante P."/>
            <person name="Paszkowski U."/>
            <person name="Shachar-Hill Y."/>
            <person name="Young J.P."/>
            <person name="Sanders I.R."/>
            <person name="Henrissat B."/>
            <person name="Rensing S.A."/>
            <person name="Grigoriev I.V."/>
            <person name="Corradi N."/>
            <person name="Roux C."/>
            <person name="Martin F."/>
        </authorList>
    </citation>
    <scope>NUCLEOTIDE SEQUENCE</scope>
    <source>
        <strain evidence="1">DAOM 197198</strain>
    </source>
</reference>
<protein>
    <submittedName>
        <fullName evidence="1">Uncharacterized protein</fullName>
    </submittedName>
</protein>
<evidence type="ECO:0000313" key="1">
    <source>
        <dbReference type="EMBL" id="ESA11262.1"/>
    </source>
</evidence>
<dbReference type="AlphaFoldDB" id="U9TV14"/>